<comment type="caution">
    <text evidence="2">The sequence shown here is derived from an EMBL/GenBank/DDBJ whole genome shotgun (WGS) entry which is preliminary data.</text>
</comment>
<evidence type="ECO:0000313" key="2">
    <source>
        <dbReference type="EMBL" id="GAF86153.1"/>
    </source>
</evidence>
<dbReference type="EMBL" id="BARS01018886">
    <property type="protein sequence ID" value="GAF86153.1"/>
    <property type="molecule type" value="Genomic_DNA"/>
</dbReference>
<accession>X0SY68</accession>
<name>X0SY68_9ZZZZ</name>
<gene>
    <name evidence="2" type="ORF">S01H1_30670</name>
</gene>
<sequence length="275" mass="27871">ILSGSTKAFTGSEPPTNPPVESRTSLRTVAIFPQIADGGGFVSEIFLTNSGAFEDRGRILIRDGEGNPLTLLIGGVSRNSIAYTLPPGGALKIETDGAGNTKTGYVLVETNDGEAAISGSIVYSFSGFEVSVPNSPPTDESHVLVEKTSSADSGIAVANLATGPLSIDVFILNEDGDQVDEATIELEGGQHKAQFISEIFDGLGSDLLGTFHARSGDAFAILGLRQKSSGSLATLSGAFGTSVLSGTLVGPGGGQISSPGGDLVLTIPSGALAES</sequence>
<evidence type="ECO:0000256" key="1">
    <source>
        <dbReference type="SAM" id="MobiDB-lite"/>
    </source>
</evidence>
<feature type="region of interest" description="Disordered" evidence="1">
    <location>
        <begin position="1"/>
        <end position="22"/>
    </location>
</feature>
<proteinExistence type="predicted"/>
<dbReference type="AlphaFoldDB" id="X0SY68"/>
<feature type="non-terminal residue" evidence="2">
    <location>
        <position position="1"/>
    </location>
</feature>
<protein>
    <submittedName>
        <fullName evidence="2">Uncharacterized protein</fullName>
    </submittedName>
</protein>
<reference evidence="2" key="1">
    <citation type="journal article" date="2014" name="Front. Microbiol.">
        <title>High frequency of phylogenetically diverse reductive dehalogenase-homologous genes in deep subseafloor sedimentary metagenomes.</title>
        <authorList>
            <person name="Kawai M."/>
            <person name="Futagami T."/>
            <person name="Toyoda A."/>
            <person name="Takaki Y."/>
            <person name="Nishi S."/>
            <person name="Hori S."/>
            <person name="Arai W."/>
            <person name="Tsubouchi T."/>
            <person name="Morono Y."/>
            <person name="Uchiyama I."/>
            <person name="Ito T."/>
            <person name="Fujiyama A."/>
            <person name="Inagaki F."/>
            <person name="Takami H."/>
        </authorList>
    </citation>
    <scope>NUCLEOTIDE SEQUENCE</scope>
    <source>
        <strain evidence="2">Expedition CK06-06</strain>
    </source>
</reference>
<feature type="non-terminal residue" evidence="2">
    <location>
        <position position="275"/>
    </location>
</feature>
<organism evidence="2">
    <name type="scientific">marine sediment metagenome</name>
    <dbReference type="NCBI Taxonomy" id="412755"/>
    <lineage>
        <taxon>unclassified sequences</taxon>
        <taxon>metagenomes</taxon>
        <taxon>ecological metagenomes</taxon>
    </lineage>
</organism>